<accession>A0A0K9GZ47</accession>
<reference evidence="2" key="1">
    <citation type="submission" date="2015-07" db="EMBL/GenBank/DDBJ databases">
        <title>Genome sequencing project for genomic taxonomy and phylogenomics of Bacillus-like bacteria.</title>
        <authorList>
            <person name="Liu B."/>
            <person name="Wang J."/>
            <person name="Zhu Y."/>
            <person name="Liu G."/>
            <person name="Chen Q."/>
            <person name="Chen Z."/>
            <person name="Lan J."/>
            <person name="Che J."/>
            <person name="Ge C."/>
            <person name="Shi H."/>
            <person name="Pan Z."/>
            <person name="Liu X."/>
        </authorList>
    </citation>
    <scope>NUCLEOTIDE SEQUENCE [LARGE SCALE GENOMIC DNA]</scope>
    <source>
        <strain evidence="2">FJAT-27997</strain>
    </source>
</reference>
<dbReference type="Pfam" id="PF14183">
    <property type="entry name" value="YwpF"/>
    <property type="match status" value="1"/>
</dbReference>
<proteinExistence type="predicted"/>
<evidence type="ECO:0000313" key="1">
    <source>
        <dbReference type="EMBL" id="KMY51938.1"/>
    </source>
</evidence>
<evidence type="ECO:0000313" key="2">
    <source>
        <dbReference type="Proteomes" id="UP000037146"/>
    </source>
</evidence>
<gene>
    <name evidence="1" type="ORF">AC625_22425</name>
</gene>
<comment type="caution">
    <text evidence="1">The sequence shown here is derived from an EMBL/GenBank/DDBJ whole genome shotgun (WGS) entry which is preliminary data.</text>
</comment>
<evidence type="ECO:0008006" key="3">
    <source>
        <dbReference type="Google" id="ProtNLM"/>
    </source>
</evidence>
<dbReference type="Proteomes" id="UP000037146">
    <property type="component" value="Unassembled WGS sequence"/>
</dbReference>
<protein>
    <recommendedName>
        <fullName evidence="3">YwpF-like protein</fullName>
    </recommendedName>
</protein>
<dbReference type="InterPro" id="IPR025573">
    <property type="entry name" value="YwpF"/>
</dbReference>
<sequence>MKSFKLISLQIVTERNELFNVGLTDGLIINKEDDLNTWILEAFLSKTYFDKIQHVLPSLNGKVNVQAVITKKENGPAAFDTVLRSIKEVEGHVSIVFEGHLQRARSKYAELLLEDLIDKGISGGDLLAEFKEKIISQPPFITTKKS</sequence>
<dbReference type="OrthoDB" id="2427395at2"/>
<keyword evidence="2" id="KW-1185">Reference proteome</keyword>
<dbReference type="STRING" id="1679170.AC625_22425"/>
<name>A0A0K9GZ47_9BACI</name>
<organism evidence="1 2">
    <name type="scientific">Peribacillus loiseleuriae</name>
    <dbReference type="NCBI Taxonomy" id="1679170"/>
    <lineage>
        <taxon>Bacteria</taxon>
        <taxon>Bacillati</taxon>
        <taxon>Bacillota</taxon>
        <taxon>Bacilli</taxon>
        <taxon>Bacillales</taxon>
        <taxon>Bacillaceae</taxon>
        <taxon>Peribacillus</taxon>
    </lineage>
</organism>
<dbReference type="RefSeq" id="WP_049683298.1">
    <property type="nucleotide sequence ID" value="NZ_LFZW01000001.1"/>
</dbReference>
<dbReference type="PATRIC" id="fig|1679170.3.peg.5059"/>
<dbReference type="EMBL" id="LFZW01000001">
    <property type="protein sequence ID" value="KMY51938.1"/>
    <property type="molecule type" value="Genomic_DNA"/>
</dbReference>
<dbReference type="AlphaFoldDB" id="A0A0K9GZ47"/>